<accession>A0A0C9MNT0</accession>
<keyword evidence="4" id="KW-1185">Reference proteome</keyword>
<sequence length="131" mass="13681">MPDRCGVAAVETALVMPVLLSVLLGIVSFGDYLMTAHLVQQSANSAARAALAGIDAAERRRIAITTARQMLDSTGVLHANRGQIDTTERDNILTVSVRYDASSDPLLNLPFVPAFGRTPSASGAAMLGGLS</sequence>
<keyword evidence="1" id="KW-1133">Transmembrane helix</keyword>
<evidence type="ECO:0000313" key="3">
    <source>
        <dbReference type="EMBL" id="GAN12336.1"/>
    </source>
</evidence>
<protein>
    <submittedName>
        <fullName evidence="3">DNA, contig: SP607</fullName>
    </submittedName>
</protein>
<organism evidence="3 4">
    <name type="scientific">Sphingomonas paucimobilis NBRC 13935</name>
    <dbReference type="NCBI Taxonomy" id="1219050"/>
    <lineage>
        <taxon>Bacteria</taxon>
        <taxon>Pseudomonadati</taxon>
        <taxon>Pseudomonadota</taxon>
        <taxon>Alphaproteobacteria</taxon>
        <taxon>Sphingomonadales</taxon>
        <taxon>Sphingomonadaceae</taxon>
        <taxon>Sphingomonas</taxon>
    </lineage>
</organism>
<evidence type="ECO:0000259" key="2">
    <source>
        <dbReference type="Pfam" id="PF07811"/>
    </source>
</evidence>
<dbReference type="InterPro" id="IPR012495">
    <property type="entry name" value="TadE-like_dom"/>
</dbReference>
<feature type="transmembrane region" description="Helical" evidence="1">
    <location>
        <begin position="12"/>
        <end position="34"/>
    </location>
</feature>
<comment type="caution">
    <text evidence="3">The sequence shown here is derived from an EMBL/GenBank/DDBJ whole genome shotgun (WGS) entry which is preliminary data.</text>
</comment>
<gene>
    <name evidence="3" type="ORF">SP6_07_01220</name>
</gene>
<keyword evidence="1" id="KW-0812">Transmembrane</keyword>
<dbReference type="GeneID" id="78526490"/>
<feature type="domain" description="TadE-like" evidence="2">
    <location>
        <begin position="6"/>
        <end position="48"/>
    </location>
</feature>
<dbReference type="EMBL" id="BBJS01000007">
    <property type="protein sequence ID" value="GAN12336.1"/>
    <property type="molecule type" value="Genomic_DNA"/>
</dbReference>
<dbReference type="AlphaFoldDB" id="A0A0C9MNT0"/>
<dbReference type="RefSeq" id="WP_007405480.1">
    <property type="nucleotide sequence ID" value="NZ_BBJS01000007.1"/>
</dbReference>
<proteinExistence type="predicted"/>
<dbReference type="Proteomes" id="UP000032025">
    <property type="component" value="Unassembled WGS sequence"/>
</dbReference>
<dbReference type="Pfam" id="PF07811">
    <property type="entry name" value="TadE"/>
    <property type="match status" value="1"/>
</dbReference>
<reference evidence="3 4" key="1">
    <citation type="submission" date="2014-08" db="EMBL/GenBank/DDBJ databases">
        <title>Whole genome shotgun sequence of Sphingomonas paucimobilis NBRC 13935.</title>
        <authorList>
            <person name="Hosoyama A."/>
            <person name="Hashimoto M."/>
            <person name="Hosoyama Y."/>
            <person name="Noguchi M."/>
            <person name="Uohara A."/>
            <person name="Ohji S."/>
            <person name="Katano-Makiyama Y."/>
            <person name="Ichikawa N."/>
            <person name="Kimura A."/>
            <person name="Yamazoe A."/>
            <person name="Fujita N."/>
        </authorList>
    </citation>
    <scope>NUCLEOTIDE SEQUENCE [LARGE SCALE GENOMIC DNA]</scope>
    <source>
        <strain evidence="3 4">NBRC 13935</strain>
    </source>
</reference>
<keyword evidence="1" id="KW-0472">Membrane</keyword>
<name>A0A0C9MNT0_SPHPI</name>
<evidence type="ECO:0000256" key="1">
    <source>
        <dbReference type="SAM" id="Phobius"/>
    </source>
</evidence>
<evidence type="ECO:0000313" key="4">
    <source>
        <dbReference type="Proteomes" id="UP000032025"/>
    </source>
</evidence>